<reference evidence="10" key="1">
    <citation type="journal article" date="2022" name="Nat. Microbiol.">
        <title>Unique mobile elements and scalable gene flow at the prokaryote-eukaryote boundary revealed by circularized Asgard archaea genomes.</title>
        <authorList>
            <person name="Wu F."/>
            <person name="Speth D.R."/>
            <person name="Philosof A."/>
            <person name="Cremiere A."/>
            <person name="Narayanan A."/>
            <person name="Barco R.A."/>
            <person name="Connon S.A."/>
            <person name="Amend J.P."/>
            <person name="Antoshechkin I.A."/>
            <person name="Orphan V.J."/>
        </authorList>
    </citation>
    <scope>NUCLEOTIDE SEQUENCE</scope>
    <source>
        <strain evidence="10">PR6</strain>
    </source>
</reference>
<name>A0A9Y1FPP6_9ARCH</name>
<dbReference type="GO" id="GO:0006094">
    <property type="term" value="P:gluconeogenesis"/>
    <property type="evidence" value="ECO:0007669"/>
    <property type="project" value="UniProtKB-KW"/>
</dbReference>
<keyword evidence="3" id="KW-0312">Gluconeogenesis</keyword>
<evidence type="ECO:0000259" key="9">
    <source>
        <dbReference type="Pfam" id="PF03313"/>
    </source>
</evidence>
<comment type="pathway">
    <text evidence="2">Carbohydrate biosynthesis; gluconeogenesis.</text>
</comment>
<keyword evidence="7" id="KW-0411">Iron-sulfur</keyword>
<evidence type="ECO:0000256" key="5">
    <source>
        <dbReference type="ARBA" id="ARBA00022723"/>
    </source>
</evidence>
<comment type="cofactor">
    <cofactor evidence="1">
        <name>[4Fe-4S] cluster</name>
        <dbReference type="ChEBI" id="CHEBI:49883"/>
    </cofactor>
</comment>
<accession>A0A9Y1FPP6</accession>
<dbReference type="GO" id="GO:0003941">
    <property type="term" value="F:L-serine ammonia-lyase activity"/>
    <property type="evidence" value="ECO:0007669"/>
    <property type="project" value="UniProtKB-EC"/>
</dbReference>
<evidence type="ECO:0000313" key="10">
    <source>
        <dbReference type="EMBL" id="UJG43903.1"/>
    </source>
</evidence>
<feature type="domain" description="Serine dehydratase-like alpha subunit" evidence="9">
    <location>
        <begin position="21"/>
        <end position="272"/>
    </location>
</feature>
<dbReference type="EMBL" id="CP084167">
    <property type="protein sequence ID" value="UJG43903.1"/>
    <property type="molecule type" value="Genomic_DNA"/>
</dbReference>
<evidence type="ECO:0000256" key="4">
    <source>
        <dbReference type="ARBA" id="ARBA00022485"/>
    </source>
</evidence>
<dbReference type="InterPro" id="IPR051318">
    <property type="entry name" value="Fe-S_L-Ser"/>
</dbReference>
<protein>
    <submittedName>
        <fullName evidence="10">L-serine ammonia-lyase, iron-sulfur-dependent, subunit alpha</fullName>
        <ecNumber evidence="10">4.3.1.17</ecNumber>
    </submittedName>
</protein>
<organism evidence="10">
    <name type="scientific">Candidatus Heimdallarchaeum endolithica</name>
    <dbReference type="NCBI Taxonomy" id="2876572"/>
    <lineage>
        <taxon>Archaea</taxon>
        <taxon>Promethearchaeati</taxon>
        <taxon>Candidatus Heimdallarchaeota</taxon>
        <taxon>Candidatus Heimdallarchaeia (ex Rinke et al. 2021) (nom. nud.)</taxon>
        <taxon>Candidatus Heimdallarchaeales</taxon>
        <taxon>Candidatus Heimdallarchaeaceae</taxon>
        <taxon>Candidatus Heimdallarchaeum</taxon>
    </lineage>
</organism>
<dbReference type="Proteomes" id="UP001200513">
    <property type="component" value="Chromosome"/>
</dbReference>
<keyword evidence="8 10" id="KW-0456">Lyase</keyword>
<evidence type="ECO:0000256" key="2">
    <source>
        <dbReference type="ARBA" id="ARBA00004742"/>
    </source>
</evidence>
<dbReference type="InterPro" id="IPR004642">
    <property type="entry name" value="Ser_deHydtase_asu"/>
</dbReference>
<dbReference type="NCBIfam" id="TIGR00718">
    <property type="entry name" value="sda_alpha"/>
    <property type="match status" value="1"/>
</dbReference>
<dbReference type="AlphaFoldDB" id="A0A9Y1FPP6"/>
<keyword evidence="6" id="KW-0408">Iron</keyword>
<evidence type="ECO:0000256" key="8">
    <source>
        <dbReference type="ARBA" id="ARBA00023239"/>
    </source>
</evidence>
<dbReference type="InterPro" id="IPR036148">
    <property type="entry name" value="MmgE/PrpD_sf"/>
</dbReference>
<dbReference type="PANTHER" id="PTHR30182">
    <property type="entry name" value="L-SERINE DEHYDRATASE"/>
    <property type="match status" value="1"/>
</dbReference>
<dbReference type="Pfam" id="PF03313">
    <property type="entry name" value="SDH_alpha"/>
    <property type="match status" value="1"/>
</dbReference>
<dbReference type="SUPFAM" id="SSF103378">
    <property type="entry name" value="2-methylcitrate dehydratase PrpD"/>
    <property type="match status" value="1"/>
</dbReference>
<keyword evidence="5" id="KW-0479">Metal-binding</keyword>
<keyword evidence="4" id="KW-0004">4Fe-4S</keyword>
<gene>
    <name evidence="10" type="primary">sdaAA</name>
    <name evidence="10" type="ORF">K9W46_01655</name>
</gene>
<dbReference type="GO" id="GO:0051539">
    <property type="term" value="F:4 iron, 4 sulfur cluster binding"/>
    <property type="evidence" value="ECO:0007669"/>
    <property type="project" value="UniProtKB-KW"/>
</dbReference>
<proteinExistence type="predicted"/>
<dbReference type="InterPro" id="IPR005130">
    <property type="entry name" value="Ser_deHydtase-like_asu"/>
</dbReference>
<sequence>MFESFIHFYDEFTKSKIDDVAEFIILEEIHTTEKTKKEILDRVDTIYNTMKKSLENALSEKTILPIEEAIGQSDKLTSEPFFLDKNMKEAVYWTMSIAEYNSGMGVIVACPTAGSSGVFPAVLFKAEEKLKKSKEDSLKALIVGGIVGAIIGNKATLSGSEGGCQAEVGVASAMSAAAITYLAGGSLNQIFEAISLCLINLMGLVCDPVAGLVISPCIKRNTIGVMNAFLASELALSGVSSIIPVDEVVAAMNNVGKKLAYELKETGLGGIANTPTAREIRKRIFEE</sequence>
<evidence type="ECO:0000256" key="1">
    <source>
        <dbReference type="ARBA" id="ARBA00001966"/>
    </source>
</evidence>
<dbReference type="EC" id="4.3.1.17" evidence="10"/>
<evidence type="ECO:0000256" key="3">
    <source>
        <dbReference type="ARBA" id="ARBA00022432"/>
    </source>
</evidence>
<dbReference type="GO" id="GO:0046872">
    <property type="term" value="F:metal ion binding"/>
    <property type="evidence" value="ECO:0007669"/>
    <property type="project" value="UniProtKB-KW"/>
</dbReference>
<evidence type="ECO:0000256" key="7">
    <source>
        <dbReference type="ARBA" id="ARBA00023014"/>
    </source>
</evidence>
<dbReference type="PANTHER" id="PTHR30182:SF1">
    <property type="entry name" value="L-SERINE DEHYDRATASE 1"/>
    <property type="match status" value="1"/>
</dbReference>
<evidence type="ECO:0000256" key="6">
    <source>
        <dbReference type="ARBA" id="ARBA00023004"/>
    </source>
</evidence>